<dbReference type="EMBL" id="VIEB01000393">
    <property type="protein sequence ID" value="TQD92461.1"/>
    <property type="molecule type" value="Genomic_DNA"/>
</dbReference>
<feature type="binding site" evidence="12">
    <location>
        <position position="463"/>
    </location>
    <ligand>
        <name>ATP</name>
        <dbReference type="ChEBI" id="CHEBI:30616"/>
    </ligand>
</feature>
<evidence type="ECO:0000256" key="12">
    <source>
        <dbReference type="PROSITE-ProRule" id="PRU10141"/>
    </source>
</evidence>
<evidence type="ECO:0000313" key="16">
    <source>
        <dbReference type="EMBL" id="TQD92461.1"/>
    </source>
</evidence>
<feature type="domain" description="Protein kinase" evidence="15">
    <location>
        <begin position="435"/>
        <end position="709"/>
    </location>
</feature>
<dbReference type="SUPFAM" id="SSF56112">
    <property type="entry name" value="Protein kinase-like (PK-like)"/>
    <property type="match status" value="1"/>
</dbReference>
<dbReference type="SMART" id="SM00220">
    <property type="entry name" value="S_TKc"/>
    <property type="match status" value="1"/>
</dbReference>
<dbReference type="GO" id="GO:0004674">
    <property type="term" value="F:protein serine/threonine kinase activity"/>
    <property type="evidence" value="ECO:0007669"/>
    <property type="project" value="UniProtKB-KW"/>
</dbReference>
<evidence type="ECO:0000256" key="7">
    <source>
        <dbReference type="ARBA" id="ARBA00022777"/>
    </source>
</evidence>
<protein>
    <recommendedName>
        <fullName evidence="15">Protein kinase domain-containing protein</fullName>
    </recommendedName>
</protein>
<dbReference type="PROSITE" id="PS00108">
    <property type="entry name" value="PROTEIN_KINASE_ST"/>
    <property type="match status" value="1"/>
</dbReference>
<sequence>MGVSSSNRPQIQKMGTLQKFKLLATQCGVTQSPTRSPRTSPLIRFRRRKPTLLMLLTRSSSRRRDLPVPMPLSEKIPPQRNSLKDLFVTKMVEESRGQSLSGAGHWGSWEGNSLIGHGTRNFRMAPVALFILAILARLVVLHSAGYSAEEPAKLCPGHLCSSSAGNISFPFKRREDPPECGLFTVNCSVPTRTTIQLKEGGYWYEFQGPLSTTIFINDKDLADRLEKNHCNDGVLDDLSLPRAPIPEVSLFTHTLTLFKCNTTLDNNFYPQLNDACKNASHTYYMASSDSSLPSTPPPGCETIQVPMLPSPPQPITLSSLTAEFSLKVRARKCHQCRERKGECLVEYGKYKCTAREKGDKELKLKLGLGIGLGFPALLAICGFLLLLYKQKRSSLFLSRNISSQPYTNSDIEGAGAYCGVPVFSYSELDEATNHFDSENELGDGGFGTVYYGKLKDGREVAVKRLYEHTYKRVEQFINEIEILTRLRHRNLVTLYGCTSLHSRGLLLVYEYISNGTVADHLHGDRPDGSLTWPIRMSIAIETANALSYLHASEIVHRDVKTNNILLDDKFCVKVADFGLSRLFPIDVTHVSTAPQGTPGYVDPEYHECYQLTSKSDVYSFGVVLIELISSLPAVDIMRHRHEINLANLAISKIQKGLFNELVDQRLGFESDGEVRRMIIAVAELAFQCLQQDNNVRPTMNEVLEALKMIESGSYVPENLKPEPDSESVKTSVQPPASPDSDEIGLLNVRPPPSPVSVTQKWPSTRSTSPNASA</sequence>
<accession>A0A540M143</accession>
<keyword evidence="4 14" id="KW-0812">Transmembrane</keyword>
<evidence type="ECO:0000256" key="8">
    <source>
        <dbReference type="ARBA" id="ARBA00022840"/>
    </source>
</evidence>
<organism evidence="16 17">
    <name type="scientific">Malus baccata</name>
    <name type="common">Siberian crab apple</name>
    <name type="synonym">Pyrus baccata</name>
    <dbReference type="NCBI Taxonomy" id="106549"/>
    <lineage>
        <taxon>Eukaryota</taxon>
        <taxon>Viridiplantae</taxon>
        <taxon>Streptophyta</taxon>
        <taxon>Embryophyta</taxon>
        <taxon>Tracheophyta</taxon>
        <taxon>Spermatophyta</taxon>
        <taxon>Magnoliopsida</taxon>
        <taxon>eudicotyledons</taxon>
        <taxon>Gunneridae</taxon>
        <taxon>Pentapetalae</taxon>
        <taxon>rosids</taxon>
        <taxon>fabids</taxon>
        <taxon>Rosales</taxon>
        <taxon>Rosaceae</taxon>
        <taxon>Amygdaloideae</taxon>
        <taxon>Maleae</taxon>
        <taxon>Malus</taxon>
    </lineage>
</organism>
<feature type="region of interest" description="Disordered" evidence="13">
    <location>
        <begin position="715"/>
        <end position="773"/>
    </location>
</feature>
<keyword evidence="6 12" id="KW-0547">Nucleotide-binding</keyword>
<evidence type="ECO:0000256" key="10">
    <source>
        <dbReference type="ARBA" id="ARBA00023136"/>
    </source>
</evidence>
<keyword evidence="2" id="KW-0723">Serine/threonine-protein kinase</keyword>
<evidence type="ECO:0000256" key="11">
    <source>
        <dbReference type="ARBA" id="ARBA00023180"/>
    </source>
</evidence>
<keyword evidence="5" id="KW-0732">Signal</keyword>
<evidence type="ECO:0000256" key="14">
    <source>
        <dbReference type="SAM" id="Phobius"/>
    </source>
</evidence>
<reference evidence="16 17" key="1">
    <citation type="journal article" date="2019" name="G3 (Bethesda)">
        <title>Sequencing of a Wild Apple (Malus baccata) Genome Unravels the Differences Between Cultivated and Wild Apple Species Regarding Disease Resistance and Cold Tolerance.</title>
        <authorList>
            <person name="Chen X."/>
        </authorList>
    </citation>
    <scope>NUCLEOTIDE SEQUENCE [LARGE SCALE GENOMIC DNA]</scope>
    <source>
        <strain evidence="17">cv. Shandingzi</strain>
        <tissue evidence="16">Leaves</tissue>
    </source>
</reference>
<keyword evidence="9 14" id="KW-1133">Transmembrane helix</keyword>
<dbReference type="InterPro" id="IPR017441">
    <property type="entry name" value="Protein_kinase_ATP_BS"/>
</dbReference>
<dbReference type="InterPro" id="IPR011009">
    <property type="entry name" value="Kinase-like_dom_sf"/>
</dbReference>
<keyword evidence="7" id="KW-0418">Kinase</keyword>
<evidence type="ECO:0000256" key="2">
    <source>
        <dbReference type="ARBA" id="ARBA00022527"/>
    </source>
</evidence>
<evidence type="ECO:0000256" key="5">
    <source>
        <dbReference type="ARBA" id="ARBA00022729"/>
    </source>
</evidence>
<name>A0A540M143_MALBA</name>
<evidence type="ECO:0000256" key="6">
    <source>
        <dbReference type="ARBA" id="ARBA00022741"/>
    </source>
</evidence>
<feature type="transmembrane region" description="Helical" evidence="14">
    <location>
        <begin position="366"/>
        <end position="388"/>
    </location>
</feature>
<evidence type="ECO:0000256" key="3">
    <source>
        <dbReference type="ARBA" id="ARBA00022679"/>
    </source>
</evidence>
<keyword evidence="11" id="KW-0325">Glycoprotein</keyword>
<evidence type="ECO:0000256" key="13">
    <source>
        <dbReference type="SAM" id="MobiDB-lite"/>
    </source>
</evidence>
<dbReference type="Gene3D" id="1.10.510.10">
    <property type="entry name" value="Transferase(Phosphotransferase) domain 1"/>
    <property type="match status" value="1"/>
</dbReference>
<feature type="compositionally biased region" description="Polar residues" evidence="13">
    <location>
        <begin position="755"/>
        <end position="773"/>
    </location>
</feature>
<dbReference type="InterPro" id="IPR001245">
    <property type="entry name" value="Ser-Thr/Tyr_kinase_cat_dom"/>
</dbReference>
<evidence type="ECO:0000256" key="9">
    <source>
        <dbReference type="ARBA" id="ARBA00022989"/>
    </source>
</evidence>
<dbReference type="Pfam" id="PF07714">
    <property type="entry name" value="PK_Tyr_Ser-Thr"/>
    <property type="match status" value="1"/>
</dbReference>
<dbReference type="Proteomes" id="UP000315295">
    <property type="component" value="Unassembled WGS sequence"/>
</dbReference>
<keyword evidence="17" id="KW-1185">Reference proteome</keyword>
<dbReference type="PROSITE" id="PS00107">
    <property type="entry name" value="PROTEIN_KINASE_ATP"/>
    <property type="match status" value="1"/>
</dbReference>
<keyword evidence="10 14" id="KW-0472">Membrane</keyword>
<dbReference type="Gene3D" id="3.30.200.20">
    <property type="entry name" value="Phosphorylase Kinase, domain 1"/>
    <property type="match status" value="1"/>
</dbReference>
<proteinExistence type="predicted"/>
<evidence type="ECO:0000256" key="1">
    <source>
        <dbReference type="ARBA" id="ARBA00004167"/>
    </source>
</evidence>
<evidence type="ECO:0000256" key="4">
    <source>
        <dbReference type="ARBA" id="ARBA00022692"/>
    </source>
</evidence>
<dbReference type="InterPro" id="IPR000719">
    <property type="entry name" value="Prot_kinase_dom"/>
</dbReference>
<evidence type="ECO:0000259" key="15">
    <source>
        <dbReference type="PROSITE" id="PS50011"/>
    </source>
</evidence>
<comment type="caution">
    <text evidence="16">The sequence shown here is derived from an EMBL/GenBank/DDBJ whole genome shotgun (WGS) entry which is preliminary data.</text>
</comment>
<dbReference type="STRING" id="106549.A0A540M143"/>
<dbReference type="InterPro" id="IPR008271">
    <property type="entry name" value="Ser/Thr_kinase_AS"/>
</dbReference>
<keyword evidence="3" id="KW-0808">Transferase</keyword>
<dbReference type="GO" id="GO:0005524">
    <property type="term" value="F:ATP binding"/>
    <property type="evidence" value="ECO:0007669"/>
    <property type="project" value="UniProtKB-UniRule"/>
</dbReference>
<comment type="subcellular location">
    <subcellularLocation>
        <location evidence="1">Membrane</location>
        <topology evidence="1">Single-pass membrane protein</topology>
    </subcellularLocation>
</comment>
<dbReference type="PANTHER" id="PTHR46008:SF2">
    <property type="entry name" value="LEAF RUST 10 DISEASE-RESISTANCE LOCUS RECEPTOR-LIKE PROTEIN KINASE-LIKE 1.4"/>
    <property type="match status" value="1"/>
</dbReference>
<keyword evidence="8 12" id="KW-0067">ATP-binding</keyword>
<dbReference type="GO" id="GO:0005886">
    <property type="term" value="C:plasma membrane"/>
    <property type="evidence" value="ECO:0007669"/>
    <property type="project" value="UniProtKB-ARBA"/>
</dbReference>
<dbReference type="AlphaFoldDB" id="A0A540M143"/>
<evidence type="ECO:0000313" key="17">
    <source>
        <dbReference type="Proteomes" id="UP000315295"/>
    </source>
</evidence>
<gene>
    <name evidence="16" type="ORF">C1H46_022022</name>
</gene>
<feature type="transmembrane region" description="Helical" evidence="14">
    <location>
        <begin position="127"/>
        <end position="146"/>
    </location>
</feature>
<dbReference type="PROSITE" id="PS50011">
    <property type="entry name" value="PROTEIN_KINASE_DOM"/>
    <property type="match status" value="1"/>
</dbReference>
<dbReference type="FunFam" id="1.10.510.10:FF:000161">
    <property type="entry name" value="Wall-associated receptor kinase-like 20"/>
    <property type="match status" value="1"/>
</dbReference>
<dbReference type="PANTHER" id="PTHR46008">
    <property type="entry name" value="LEAF RUST 10 DISEASE-RESISTANCE LOCUS RECEPTOR-LIKE PROTEIN KINASE-LIKE 1.4"/>
    <property type="match status" value="1"/>
</dbReference>